<comment type="caution">
    <text evidence="5">The sequence shown here is derived from an EMBL/GenBank/DDBJ whole genome shotgun (WGS) entry which is preliminary data.</text>
</comment>
<feature type="domain" description="CzcB-like C-terminal circularly permuted SH3-like" evidence="4">
    <location>
        <begin position="318"/>
        <end position="372"/>
    </location>
</feature>
<protein>
    <submittedName>
        <fullName evidence="5">Efflux RND transporter periplasmic adaptor subunit</fullName>
    </submittedName>
</protein>
<dbReference type="Gene3D" id="2.40.30.170">
    <property type="match status" value="1"/>
</dbReference>
<dbReference type="InterPro" id="IPR006143">
    <property type="entry name" value="RND_pump_MFP"/>
</dbReference>
<evidence type="ECO:0000313" key="5">
    <source>
        <dbReference type="EMBL" id="NDY92828.1"/>
    </source>
</evidence>
<evidence type="ECO:0000259" key="3">
    <source>
        <dbReference type="Pfam" id="PF25917"/>
    </source>
</evidence>
<keyword evidence="6" id="KW-1185">Reference proteome</keyword>
<dbReference type="PANTHER" id="PTHR30469">
    <property type="entry name" value="MULTIDRUG RESISTANCE PROTEIN MDTA"/>
    <property type="match status" value="1"/>
</dbReference>
<evidence type="ECO:0000256" key="1">
    <source>
        <dbReference type="ARBA" id="ARBA00009477"/>
    </source>
</evidence>
<evidence type="ECO:0000256" key="2">
    <source>
        <dbReference type="SAM" id="Coils"/>
    </source>
</evidence>
<dbReference type="InterPro" id="IPR058649">
    <property type="entry name" value="CzcB_C"/>
</dbReference>
<evidence type="ECO:0000259" key="4">
    <source>
        <dbReference type="Pfam" id="PF25975"/>
    </source>
</evidence>
<evidence type="ECO:0000313" key="6">
    <source>
        <dbReference type="Proteomes" id="UP000484255"/>
    </source>
</evidence>
<dbReference type="Gene3D" id="2.40.420.20">
    <property type="match status" value="1"/>
</dbReference>
<dbReference type="PANTHER" id="PTHR30469:SF18">
    <property type="entry name" value="RESISTANCE-NODULATION-CELL DIVISION (RND) EFFLUX MEMBRANE FUSION PROTEIN-RELATED"/>
    <property type="match status" value="1"/>
</dbReference>
<dbReference type="Pfam" id="PF25975">
    <property type="entry name" value="CzcB_C"/>
    <property type="match status" value="1"/>
</dbReference>
<gene>
    <name evidence="5" type="ORF">G3A44_16675</name>
</gene>
<dbReference type="NCBIfam" id="TIGR01730">
    <property type="entry name" value="RND_mfp"/>
    <property type="match status" value="1"/>
</dbReference>
<dbReference type="EMBL" id="JAAGOH010000022">
    <property type="protein sequence ID" value="NDY92828.1"/>
    <property type="molecule type" value="Genomic_DNA"/>
</dbReference>
<dbReference type="Pfam" id="PF25917">
    <property type="entry name" value="BSH_RND"/>
    <property type="match status" value="1"/>
</dbReference>
<dbReference type="AlphaFoldDB" id="A0A7C9PIP9"/>
<dbReference type="Proteomes" id="UP000484255">
    <property type="component" value="Unassembled WGS sequence"/>
</dbReference>
<accession>A0A7C9PIP9</accession>
<feature type="coiled-coil region" evidence="2">
    <location>
        <begin position="123"/>
        <end position="174"/>
    </location>
</feature>
<dbReference type="GO" id="GO:1990281">
    <property type="term" value="C:efflux pump complex"/>
    <property type="evidence" value="ECO:0007669"/>
    <property type="project" value="TreeGrafter"/>
</dbReference>
<dbReference type="SUPFAM" id="SSF111369">
    <property type="entry name" value="HlyD-like secretion proteins"/>
    <property type="match status" value="1"/>
</dbReference>
<feature type="domain" description="Multidrug resistance protein MdtA-like barrel-sandwich hybrid" evidence="3">
    <location>
        <begin position="75"/>
        <end position="211"/>
    </location>
</feature>
<sequence>MRRMNTAVLPRRPLRPVLAAAWAGWLLLSGAPLLAVGPGVARAQAPEAPRVPVLTLQPVPAAAGLSLDGQVQAVRQATVAAQLGGTVQALAVKAGDVVAAGQPLLRLDERDAAAALGRAEAGVVEAQAQATLARQQLQRQRELRAQGFVSAAALEAAEAQAAAAQAGLQQAQAARSQAGLARGFATVAAPFAGVVQATHVDVGDLAAPGRALVTLFQPGALRVVVQVPQSRQALARAASGAQVQLPDGRWVAVLRRQGLPTADPVAQTVEWRLDLPVEVARELAPGQALRVRFEVPAQPAAGAASANVPTIATAPALTLPPAAVLRRGELTAVYVAQDERFVLRAVRLGAADAGGRLPVLAGLRAGEAVAAEAVRAGLAHARPAR</sequence>
<dbReference type="InterPro" id="IPR058625">
    <property type="entry name" value="MdtA-like_BSH"/>
</dbReference>
<comment type="similarity">
    <text evidence="1">Belongs to the membrane fusion protein (MFP) (TC 8.A.1) family.</text>
</comment>
<reference evidence="5 6" key="1">
    <citation type="submission" date="2020-02" db="EMBL/GenBank/DDBJ databases">
        <title>Ideonella bacterium strain TBM-1.</title>
        <authorList>
            <person name="Chen W.-M."/>
        </authorList>
    </citation>
    <scope>NUCLEOTIDE SEQUENCE [LARGE SCALE GENOMIC DNA]</scope>
    <source>
        <strain evidence="5 6">TBM-1</strain>
    </source>
</reference>
<organism evidence="5 6">
    <name type="scientific">Ideonella livida</name>
    <dbReference type="NCBI Taxonomy" id="2707176"/>
    <lineage>
        <taxon>Bacteria</taxon>
        <taxon>Pseudomonadati</taxon>
        <taxon>Pseudomonadota</taxon>
        <taxon>Betaproteobacteria</taxon>
        <taxon>Burkholderiales</taxon>
        <taxon>Sphaerotilaceae</taxon>
        <taxon>Ideonella</taxon>
    </lineage>
</organism>
<dbReference type="Gene3D" id="1.10.287.470">
    <property type="entry name" value="Helix hairpin bin"/>
    <property type="match status" value="1"/>
</dbReference>
<keyword evidence="2" id="KW-0175">Coiled coil</keyword>
<dbReference type="GO" id="GO:0015562">
    <property type="term" value="F:efflux transmembrane transporter activity"/>
    <property type="evidence" value="ECO:0007669"/>
    <property type="project" value="TreeGrafter"/>
</dbReference>
<name>A0A7C9PIP9_9BURK</name>
<dbReference type="Gene3D" id="2.40.50.100">
    <property type="match status" value="1"/>
</dbReference>
<proteinExistence type="inferred from homology"/>